<reference evidence="1 2" key="1">
    <citation type="submission" date="2018-04" db="EMBL/GenBank/DDBJ databases">
        <title>Novel Campyloabacter and Helicobacter Species and Strains.</title>
        <authorList>
            <person name="Mannion A.J."/>
            <person name="Shen Z."/>
            <person name="Fox J.G."/>
        </authorList>
    </citation>
    <scope>NUCLEOTIDE SEQUENCE [LARGE SCALE GENOMIC DNA]</scope>
    <source>
        <strain evidence="1 2">ATCC 700242</strain>
    </source>
</reference>
<comment type="caution">
    <text evidence="1">The sequence shown here is derived from an EMBL/GenBank/DDBJ whole genome shotgun (WGS) entry which is preliminary data.</text>
</comment>
<keyword evidence="2" id="KW-1185">Reference proteome</keyword>
<dbReference type="PROSITE" id="PS51257">
    <property type="entry name" value="PROKAR_LIPOPROTEIN"/>
    <property type="match status" value="1"/>
</dbReference>
<protein>
    <recommendedName>
        <fullName evidence="3">Lipoprotein</fullName>
    </recommendedName>
</protein>
<dbReference type="Proteomes" id="UP000257067">
    <property type="component" value="Unassembled WGS sequence"/>
</dbReference>
<gene>
    <name evidence="1" type="ORF">CQA62_02995</name>
</gene>
<evidence type="ECO:0008006" key="3">
    <source>
        <dbReference type="Google" id="ProtNLM"/>
    </source>
</evidence>
<evidence type="ECO:0000313" key="2">
    <source>
        <dbReference type="Proteomes" id="UP000257067"/>
    </source>
</evidence>
<evidence type="ECO:0000313" key="1">
    <source>
        <dbReference type="EMBL" id="RDU69629.1"/>
    </source>
</evidence>
<dbReference type="AlphaFoldDB" id="A0A3D8IWF9"/>
<accession>A0A3D8IWF9</accession>
<dbReference type="EMBL" id="NXLU01000002">
    <property type="protein sequence ID" value="RDU69629.1"/>
    <property type="molecule type" value="Genomic_DNA"/>
</dbReference>
<organism evidence="1 2">
    <name type="scientific">Helicobacter cholecystus</name>
    <dbReference type="NCBI Taxonomy" id="45498"/>
    <lineage>
        <taxon>Bacteria</taxon>
        <taxon>Pseudomonadati</taxon>
        <taxon>Campylobacterota</taxon>
        <taxon>Epsilonproteobacteria</taxon>
        <taxon>Campylobacterales</taxon>
        <taxon>Helicobacteraceae</taxon>
        <taxon>Helicobacter</taxon>
    </lineage>
</organism>
<proteinExistence type="predicted"/>
<dbReference type="RefSeq" id="WP_104724354.1">
    <property type="nucleotide sequence ID" value="NZ_FZNE01000003.1"/>
</dbReference>
<sequence>MKTHIFTLCSGVLLFLGCAQKEIVFTQEKLCQAPIASIILQNIVKKEGNATISQGEFKDYVLEVINTTNCLEIVTEAQENTYALNVTYDLKINNTIDKQILSSENTHTLNAQVTLSISNDKQIRQEVGQSSIEVKDKEILGLGGKDKISRKDEINALKNSLLLALKSFISTLQSN</sequence>
<name>A0A3D8IWF9_9HELI</name>
<dbReference type="OrthoDB" id="5330071at2"/>